<feature type="compositionally biased region" description="Low complexity" evidence="1">
    <location>
        <begin position="117"/>
        <end position="127"/>
    </location>
</feature>
<dbReference type="EMBL" id="JAUEPO010000005">
    <property type="protein sequence ID" value="KAK3321023.1"/>
    <property type="molecule type" value="Genomic_DNA"/>
</dbReference>
<proteinExistence type="predicted"/>
<accession>A0AAE0I9M5</accession>
<comment type="caution">
    <text evidence="2">The sequence shown here is derived from an EMBL/GenBank/DDBJ whole genome shotgun (WGS) entry which is preliminary data.</text>
</comment>
<dbReference type="Proteomes" id="UP001286456">
    <property type="component" value="Unassembled WGS sequence"/>
</dbReference>
<feature type="region of interest" description="Disordered" evidence="1">
    <location>
        <begin position="287"/>
        <end position="324"/>
    </location>
</feature>
<protein>
    <submittedName>
        <fullName evidence="2">Uncharacterized protein</fullName>
    </submittedName>
</protein>
<keyword evidence="3" id="KW-1185">Reference proteome</keyword>
<dbReference type="AlphaFoldDB" id="A0AAE0I9M5"/>
<name>A0AAE0I9M5_9PEZI</name>
<evidence type="ECO:0000313" key="2">
    <source>
        <dbReference type="EMBL" id="KAK3321023.1"/>
    </source>
</evidence>
<gene>
    <name evidence="2" type="ORF">B0T19DRAFT_403618</name>
</gene>
<sequence length="324" mass="36173">MASSINPEEVFSFLRSHGHREEPYNATQAYAYAYSAADAYDNSAPRWADEYDATSLDTPVMDMDQGSLSNYTTTTTNSNTTTTTAPARRSRPPRSGTMRPPSIFSSTSRSRPHPRGSSTSSVATSSVPPRDAPQPIFFAAQHPPASLAAAAPAPDAHLWCEFSELQSCPVIFRLDDTAAWIQHHARHHLRDTFPATLTCWFCDHVPFTAARTADRRANFETRMEHIRAHIFDDYLGVYDMRPDFHMIEHMGRQSLIDQATYNLAMGYSELPAPLQLPGAGSGAEWAAAAPAMQAGPERGMQYDLEREERRRRRTERHGGGRRGW</sequence>
<reference evidence="2" key="1">
    <citation type="journal article" date="2023" name="Mol. Phylogenet. Evol.">
        <title>Genome-scale phylogeny and comparative genomics of the fungal order Sordariales.</title>
        <authorList>
            <person name="Hensen N."/>
            <person name="Bonometti L."/>
            <person name="Westerberg I."/>
            <person name="Brannstrom I.O."/>
            <person name="Guillou S."/>
            <person name="Cros-Aarteil S."/>
            <person name="Calhoun S."/>
            <person name="Haridas S."/>
            <person name="Kuo A."/>
            <person name="Mondo S."/>
            <person name="Pangilinan J."/>
            <person name="Riley R."/>
            <person name="LaButti K."/>
            <person name="Andreopoulos B."/>
            <person name="Lipzen A."/>
            <person name="Chen C."/>
            <person name="Yan M."/>
            <person name="Daum C."/>
            <person name="Ng V."/>
            <person name="Clum A."/>
            <person name="Steindorff A."/>
            <person name="Ohm R.A."/>
            <person name="Martin F."/>
            <person name="Silar P."/>
            <person name="Natvig D.O."/>
            <person name="Lalanne C."/>
            <person name="Gautier V."/>
            <person name="Ament-Velasquez S.L."/>
            <person name="Kruys A."/>
            <person name="Hutchinson M.I."/>
            <person name="Powell A.J."/>
            <person name="Barry K."/>
            <person name="Miller A.N."/>
            <person name="Grigoriev I.V."/>
            <person name="Debuchy R."/>
            <person name="Gladieux P."/>
            <person name="Hiltunen Thoren M."/>
            <person name="Johannesson H."/>
        </authorList>
    </citation>
    <scope>NUCLEOTIDE SEQUENCE</scope>
    <source>
        <strain evidence="2">SMH4131-1</strain>
    </source>
</reference>
<evidence type="ECO:0000313" key="3">
    <source>
        <dbReference type="Proteomes" id="UP001286456"/>
    </source>
</evidence>
<evidence type="ECO:0000256" key="1">
    <source>
        <dbReference type="SAM" id="MobiDB-lite"/>
    </source>
</evidence>
<reference evidence="2" key="2">
    <citation type="submission" date="2023-06" db="EMBL/GenBank/DDBJ databases">
        <authorList>
            <consortium name="Lawrence Berkeley National Laboratory"/>
            <person name="Haridas S."/>
            <person name="Hensen N."/>
            <person name="Bonometti L."/>
            <person name="Westerberg I."/>
            <person name="Brannstrom I.O."/>
            <person name="Guillou S."/>
            <person name="Cros-Aarteil S."/>
            <person name="Calhoun S."/>
            <person name="Kuo A."/>
            <person name="Mondo S."/>
            <person name="Pangilinan J."/>
            <person name="Riley R."/>
            <person name="Labutti K."/>
            <person name="Andreopoulos B."/>
            <person name="Lipzen A."/>
            <person name="Chen C."/>
            <person name="Yanf M."/>
            <person name="Daum C."/>
            <person name="Ng V."/>
            <person name="Clum A."/>
            <person name="Steindorff A."/>
            <person name="Ohm R."/>
            <person name="Martin F."/>
            <person name="Silar P."/>
            <person name="Natvig D."/>
            <person name="Lalanne C."/>
            <person name="Gautier V."/>
            <person name="Ament-Velasquez S.L."/>
            <person name="Kruys A."/>
            <person name="Hutchinson M.I."/>
            <person name="Powell A.J."/>
            <person name="Barry K."/>
            <person name="Miller A.N."/>
            <person name="Grigoriev I.V."/>
            <person name="Debuchy R."/>
            <person name="Gladieux P."/>
            <person name="Thoren M.H."/>
            <person name="Johannesson H."/>
        </authorList>
    </citation>
    <scope>NUCLEOTIDE SEQUENCE</scope>
    <source>
        <strain evidence="2">SMH4131-1</strain>
    </source>
</reference>
<feature type="compositionally biased region" description="Low complexity" evidence="1">
    <location>
        <begin position="287"/>
        <end position="296"/>
    </location>
</feature>
<feature type="compositionally biased region" description="Low complexity" evidence="1">
    <location>
        <begin position="72"/>
        <end position="87"/>
    </location>
</feature>
<feature type="compositionally biased region" description="Basic residues" evidence="1">
    <location>
        <begin position="309"/>
        <end position="324"/>
    </location>
</feature>
<organism evidence="2 3">
    <name type="scientific">Cercophora scortea</name>
    <dbReference type="NCBI Taxonomy" id="314031"/>
    <lineage>
        <taxon>Eukaryota</taxon>
        <taxon>Fungi</taxon>
        <taxon>Dikarya</taxon>
        <taxon>Ascomycota</taxon>
        <taxon>Pezizomycotina</taxon>
        <taxon>Sordariomycetes</taxon>
        <taxon>Sordariomycetidae</taxon>
        <taxon>Sordariales</taxon>
        <taxon>Lasiosphaeriaceae</taxon>
        <taxon>Cercophora</taxon>
    </lineage>
</organism>
<feature type="region of interest" description="Disordered" evidence="1">
    <location>
        <begin position="58"/>
        <end position="137"/>
    </location>
</feature>